<dbReference type="Gene3D" id="3.90.550.10">
    <property type="entry name" value="Spore Coat Polysaccharide Biosynthesis Protein SpsA, Chain A"/>
    <property type="match status" value="2"/>
</dbReference>
<keyword evidence="1" id="KW-0812">Transmembrane</keyword>
<dbReference type="PANTHER" id="PTHR31562">
    <property type="entry name" value="PROTEIN CBG18972"/>
    <property type="match status" value="1"/>
</dbReference>
<dbReference type="PANTHER" id="PTHR31562:SF13">
    <property type="entry name" value="NUCLEOTID_TRANS DOMAIN-CONTAINING PROTEIN-RELATED"/>
    <property type="match status" value="1"/>
</dbReference>
<evidence type="ECO:0000256" key="1">
    <source>
        <dbReference type="SAM" id="Phobius"/>
    </source>
</evidence>
<proteinExistence type="predicted"/>
<dbReference type="AlphaFoldDB" id="A0A1I7TGF4"/>
<accession>A0A1I7TGF4</accession>
<reference evidence="3" key="1">
    <citation type="submission" date="2016-11" db="UniProtKB">
        <authorList>
            <consortium name="WormBaseParasite"/>
        </authorList>
    </citation>
    <scope>IDENTIFICATION</scope>
</reference>
<dbReference type="Pfam" id="PF03314">
    <property type="entry name" value="DUF273"/>
    <property type="match status" value="2"/>
</dbReference>
<dbReference type="STRING" id="1561998.A0A1I7TGF4"/>
<dbReference type="InterPro" id="IPR004988">
    <property type="entry name" value="DUF273"/>
</dbReference>
<name>A0A1I7TGF4_9PELO</name>
<dbReference type="WBParaSite" id="Csp11.Scaffold605.g5687.t3">
    <property type="protein sequence ID" value="Csp11.Scaffold605.g5687.t3"/>
    <property type="gene ID" value="Csp11.Scaffold605.g5687"/>
</dbReference>
<protein>
    <submittedName>
        <fullName evidence="3">Nucleotid_trans domain-containing protein</fullName>
    </submittedName>
</protein>
<evidence type="ECO:0000313" key="2">
    <source>
        <dbReference type="Proteomes" id="UP000095282"/>
    </source>
</evidence>
<keyword evidence="1" id="KW-0472">Membrane</keyword>
<dbReference type="InterPro" id="IPR029044">
    <property type="entry name" value="Nucleotide-diphossugar_trans"/>
</dbReference>
<keyword evidence="2" id="KW-1185">Reference proteome</keyword>
<keyword evidence="1" id="KW-1133">Transmembrane helix</keyword>
<evidence type="ECO:0000313" key="3">
    <source>
        <dbReference type="WBParaSite" id="Csp11.Scaffold605.g5687.t3"/>
    </source>
</evidence>
<dbReference type="Proteomes" id="UP000095282">
    <property type="component" value="Unplaced"/>
</dbReference>
<sequence length="666" mass="77812">MFHSRRFVGYLIILICLLSAFIFFTDIPDDSENLYHIPYPIIIKSENPVNVSAEDIALVIVLSEGVGRDFYRISIDSVECYATTRGYKFILTTDRYWGCDYLKDKFFRRHCVISKILPDYQVIVQLDADIGVVNPEKRIEDFLDERIDITFYDRHFSPEIAMGSYIIRNTKYAMDLIREFSNYETQLPDSFHGFDNGAIHMFLAEKLFPNDHLELELCRKAWKNSQNVADQFAYTSCIRQLFGSPSDFGKVRILRKGTGHVRDDWLTSGIWSPERDFMLHGWKMNQLKETPRRPLEAVAMDQDIWYNPFRGEFDLDKCSFGNTTWNHDPRLIGTRGEVEYALRKYEMRVGMKRIKYLGRLFDLIRNNCEDILDDSEHLFHISYHPIKGSDSPLNISSERIAIVIVLAEGVERKFYEIAIDSVECYSKAHGYQFILTNDRNWGCDHLNDKFFRRHCVISKILPKYEAVLHLDADIGVVNPKRKLEEFLDPNFDIIFHDRHFSPEIGMASYLIRNTGYSRTLIKEFSEYEKHLPDGSFHGTDNGAIHMFLAEKLFPKNPIDLELCRRAWRNSRNVADQFAYTTCIRAMFGATTDFGTIRILKKGTGYVRDDWLTSGIWSPERDFMLHGWKMNQLKATPREAFEAEPMKQTVWYSPFQGGFDLDRCTFG</sequence>
<organism evidence="2 3">
    <name type="scientific">Caenorhabditis tropicalis</name>
    <dbReference type="NCBI Taxonomy" id="1561998"/>
    <lineage>
        <taxon>Eukaryota</taxon>
        <taxon>Metazoa</taxon>
        <taxon>Ecdysozoa</taxon>
        <taxon>Nematoda</taxon>
        <taxon>Chromadorea</taxon>
        <taxon>Rhabditida</taxon>
        <taxon>Rhabditina</taxon>
        <taxon>Rhabditomorpha</taxon>
        <taxon>Rhabditoidea</taxon>
        <taxon>Rhabditidae</taxon>
        <taxon>Peloderinae</taxon>
        <taxon>Caenorhabditis</taxon>
    </lineage>
</organism>
<feature type="transmembrane region" description="Helical" evidence="1">
    <location>
        <begin position="7"/>
        <end position="24"/>
    </location>
</feature>